<dbReference type="CDD" id="cd00805">
    <property type="entry name" value="TyrRS_core"/>
    <property type="match status" value="1"/>
</dbReference>
<evidence type="ECO:0000256" key="2">
    <source>
        <dbReference type="ARBA" id="ARBA00022490"/>
    </source>
</evidence>
<dbReference type="KEGG" id="str:Sterm_3822"/>
<dbReference type="AlphaFoldDB" id="D1AG30"/>
<evidence type="ECO:0000256" key="6">
    <source>
        <dbReference type="ARBA" id="ARBA00022884"/>
    </source>
</evidence>
<dbReference type="HOGENOM" id="CLU_024003_5_0_0"/>
<keyword evidence="3 10" id="KW-0436">Ligase</keyword>
<dbReference type="GO" id="GO:0004831">
    <property type="term" value="F:tyrosine-tRNA ligase activity"/>
    <property type="evidence" value="ECO:0007669"/>
    <property type="project" value="UniProtKB-UniRule"/>
</dbReference>
<dbReference type="EMBL" id="CP001739">
    <property type="protein sequence ID" value="ACZ10656.1"/>
    <property type="molecule type" value="Genomic_DNA"/>
</dbReference>
<proteinExistence type="inferred from homology"/>
<dbReference type="Gene3D" id="3.10.290.10">
    <property type="entry name" value="RNA-binding S4 domain"/>
    <property type="match status" value="1"/>
</dbReference>
<dbReference type="Pfam" id="PF22421">
    <property type="entry name" value="SYY_C-terminal"/>
    <property type="match status" value="1"/>
</dbReference>
<dbReference type="InterPro" id="IPR014729">
    <property type="entry name" value="Rossmann-like_a/b/a_fold"/>
</dbReference>
<dbReference type="FunFam" id="1.10.240.10:FF:000006">
    <property type="entry name" value="Tyrosine--tRNA ligase"/>
    <property type="match status" value="1"/>
</dbReference>
<dbReference type="SMART" id="SM00363">
    <property type="entry name" value="S4"/>
    <property type="match status" value="1"/>
</dbReference>
<evidence type="ECO:0000256" key="8">
    <source>
        <dbReference type="ARBA" id="ARBA00023146"/>
    </source>
</evidence>
<keyword evidence="7 10" id="KW-0648">Protein biosynthesis</keyword>
<dbReference type="PANTHER" id="PTHR11766">
    <property type="entry name" value="TYROSYL-TRNA SYNTHETASE"/>
    <property type="match status" value="1"/>
</dbReference>
<dbReference type="SUPFAM" id="SSF55174">
    <property type="entry name" value="Alpha-L RNA-binding motif"/>
    <property type="match status" value="1"/>
</dbReference>
<keyword evidence="5 10" id="KW-0067">ATP-binding</keyword>
<evidence type="ECO:0000313" key="14">
    <source>
        <dbReference type="Proteomes" id="UP000000845"/>
    </source>
</evidence>
<evidence type="ECO:0000256" key="9">
    <source>
        <dbReference type="ARBA" id="ARBA00048248"/>
    </source>
</evidence>
<comment type="subcellular location">
    <subcellularLocation>
        <location evidence="10">Cytoplasm</location>
    </subcellularLocation>
</comment>
<dbReference type="GO" id="GO:0006437">
    <property type="term" value="P:tyrosyl-tRNA aminoacylation"/>
    <property type="evidence" value="ECO:0007669"/>
    <property type="project" value="UniProtKB-UniRule"/>
</dbReference>
<accession>D1AG30</accession>
<dbReference type="InterPro" id="IPR054608">
    <property type="entry name" value="SYY-like_C"/>
</dbReference>
<dbReference type="InterPro" id="IPR024108">
    <property type="entry name" value="Tyr-tRNA-ligase_bac_2"/>
</dbReference>
<evidence type="ECO:0000256" key="1">
    <source>
        <dbReference type="ARBA" id="ARBA00011738"/>
    </source>
</evidence>
<keyword evidence="6 11" id="KW-0694">RNA-binding</keyword>
<evidence type="ECO:0000256" key="11">
    <source>
        <dbReference type="PROSITE-ProRule" id="PRU00182"/>
    </source>
</evidence>
<dbReference type="GO" id="GO:0003723">
    <property type="term" value="F:RNA binding"/>
    <property type="evidence" value="ECO:0007669"/>
    <property type="project" value="UniProtKB-KW"/>
</dbReference>
<dbReference type="HAMAP" id="MF_02007">
    <property type="entry name" value="Tyr_tRNA_synth_type2"/>
    <property type="match status" value="1"/>
</dbReference>
<reference evidence="14" key="1">
    <citation type="submission" date="2009-09" db="EMBL/GenBank/DDBJ databases">
        <title>The complete chromosome of Sebaldella termitidis ATCC 33386.</title>
        <authorList>
            <consortium name="US DOE Joint Genome Institute (JGI-PGF)"/>
            <person name="Lucas S."/>
            <person name="Copeland A."/>
            <person name="Lapidus A."/>
            <person name="Glavina del Rio T."/>
            <person name="Dalin E."/>
            <person name="Tice H."/>
            <person name="Bruce D."/>
            <person name="Goodwin L."/>
            <person name="Pitluck S."/>
            <person name="Kyrpides N."/>
            <person name="Mavromatis K."/>
            <person name="Ivanova N."/>
            <person name="Mikhailova N."/>
            <person name="Sims D."/>
            <person name="Meincke L."/>
            <person name="Brettin T."/>
            <person name="Detter J.C."/>
            <person name="Han C."/>
            <person name="Larimer F."/>
            <person name="Land M."/>
            <person name="Hauser L."/>
            <person name="Markowitz V."/>
            <person name="Cheng J.F."/>
            <person name="Hugenholtz P."/>
            <person name="Woyke T."/>
            <person name="Wu D."/>
            <person name="Eisen J.A."/>
        </authorList>
    </citation>
    <scope>NUCLEOTIDE SEQUENCE [LARGE SCALE GENOMIC DNA]</scope>
    <source>
        <strain evidence="14">ATCC 33386 / NCTC 11300</strain>
    </source>
</reference>
<dbReference type="InterPro" id="IPR024088">
    <property type="entry name" value="Tyr-tRNA-ligase_bac-type"/>
</dbReference>
<sequence length="404" mass="46129">MDIKNEVERQFNILKRGCEEIINEAELKLRLEKSLKENKPLKIKLGIDPTGTDLHIGHAVPLRKLKQFQELGHTVQFLIGTFTARIGDPTGKSETRKMLTPEDIQKNIATYLEQVFLILDSEKTEILYNADWLEKLSLQDFLGLLSQFTVAQMISREDFAKRLAENKPVSLVEFMYPILQGYDSVAMKCDIELGATEQKFNILKGRDLQKNFGMDPQICMLLPILEGLDGVEKMSKSLNNYISITDTPNDMFGKIMSISDDLMFRYYEIITDIPLEEIAQLKADMENGTLHPMEIKKRLGSEVVAIYHNKEEGLKAREWFENVFSKKNLDVELPEVELEYTETGVIDILVKHLNLLSSTSEARRLIQQGGLKINDEPVKDINHMVTPEAGMIIRAGKKKIVKVK</sequence>
<dbReference type="GO" id="GO:0005524">
    <property type="term" value="F:ATP binding"/>
    <property type="evidence" value="ECO:0007669"/>
    <property type="project" value="UniProtKB-UniRule"/>
</dbReference>
<evidence type="ECO:0000313" key="13">
    <source>
        <dbReference type="EMBL" id="ACZ10656.1"/>
    </source>
</evidence>
<dbReference type="InterPro" id="IPR002942">
    <property type="entry name" value="S4_RNA-bd"/>
</dbReference>
<evidence type="ECO:0000256" key="10">
    <source>
        <dbReference type="HAMAP-Rule" id="MF_02007"/>
    </source>
</evidence>
<dbReference type="Gene3D" id="3.40.50.620">
    <property type="entry name" value="HUPs"/>
    <property type="match status" value="1"/>
</dbReference>
<keyword evidence="8 10" id="KW-0030">Aminoacyl-tRNA synthetase</keyword>
<dbReference type="FunFam" id="3.40.50.620:FF:000061">
    <property type="entry name" value="Tyrosine--tRNA ligase"/>
    <property type="match status" value="1"/>
</dbReference>
<organism evidence="13 14">
    <name type="scientific">Sebaldella termitidis (strain ATCC 33386 / NCTC 11300)</name>
    <dbReference type="NCBI Taxonomy" id="526218"/>
    <lineage>
        <taxon>Bacteria</taxon>
        <taxon>Fusobacteriati</taxon>
        <taxon>Fusobacteriota</taxon>
        <taxon>Fusobacteriia</taxon>
        <taxon>Fusobacteriales</taxon>
        <taxon>Leptotrichiaceae</taxon>
        <taxon>Sebaldella</taxon>
    </lineage>
</organism>
<dbReference type="PRINTS" id="PR01040">
    <property type="entry name" value="TRNASYNTHTYR"/>
</dbReference>
<feature type="short sequence motif" description="'HIGH' region" evidence="10">
    <location>
        <begin position="49"/>
        <end position="58"/>
    </location>
</feature>
<name>D1AG30_SEBTE</name>
<dbReference type="Gene3D" id="1.10.240.10">
    <property type="entry name" value="Tyrosyl-Transfer RNA Synthetase"/>
    <property type="match status" value="1"/>
</dbReference>
<dbReference type="STRING" id="526218.Sterm_3822"/>
<comment type="similarity">
    <text evidence="10">Belongs to the class-I aminoacyl-tRNA synthetase family. TyrS type 2 subfamily.</text>
</comment>
<dbReference type="PANTHER" id="PTHR11766:SF1">
    <property type="entry name" value="TYROSINE--TRNA LIGASE"/>
    <property type="match status" value="1"/>
</dbReference>
<dbReference type="InterPro" id="IPR002305">
    <property type="entry name" value="aa-tRNA-synth_Ic"/>
</dbReference>
<comment type="function">
    <text evidence="10">Catalyzes the attachment of tyrosine to tRNA(Tyr) in a two-step reaction: tyrosine is first activated by ATP to form Tyr-AMP and then transferred to the acceptor end of tRNA(Tyr).</text>
</comment>
<reference evidence="13 14" key="2">
    <citation type="journal article" date="2010" name="Stand. Genomic Sci.">
        <title>Complete genome sequence of Sebaldella termitidis type strain (NCTC 11300).</title>
        <authorList>
            <person name="Harmon-Smith M."/>
            <person name="Celia L."/>
            <person name="Chertkov O."/>
            <person name="Lapidus A."/>
            <person name="Copeland A."/>
            <person name="Glavina Del Rio T."/>
            <person name="Nolan M."/>
            <person name="Lucas S."/>
            <person name="Tice H."/>
            <person name="Cheng J.F."/>
            <person name="Han C."/>
            <person name="Detter J.C."/>
            <person name="Bruce D."/>
            <person name="Goodwin L."/>
            <person name="Pitluck S."/>
            <person name="Pati A."/>
            <person name="Liolios K."/>
            <person name="Ivanova N."/>
            <person name="Mavromatis K."/>
            <person name="Mikhailova N."/>
            <person name="Chen A."/>
            <person name="Palaniappan K."/>
            <person name="Land M."/>
            <person name="Hauser L."/>
            <person name="Chang Y.J."/>
            <person name="Jeffries C.D."/>
            <person name="Brettin T."/>
            <person name="Goker M."/>
            <person name="Beck B."/>
            <person name="Bristow J."/>
            <person name="Eisen J.A."/>
            <person name="Markowitz V."/>
            <person name="Hugenholtz P."/>
            <person name="Kyrpides N.C."/>
            <person name="Klenk H.P."/>
            <person name="Chen F."/>
        </authorList>
    </citation>
    <scope>NUCLEOTIDE SEQUENCE [LARGE SCALE GENOMIC DNA]</scope>
    <source>
        <strain evidence="14">ATCC 33386 / NCTC 11300</strain>
    </source>
</reference>
<feature type="binding site" evidence="10">
    <location>
        <position position="236"/>
    </location>
    <ligand>
        <name>ATP</name>
        <dbReference type="ChEBI" id="CHEBI:30616"/>
    </ligand>
</feature>
<dbReference type="Proteomes" id="UP000000845">
    <property type="component" value="Chromosome"/>
</dbReference>
<evidence type="ECO:0000256" key="4">
    <source>
        <dbReference type="ARBA" id="ARBA00022741"/>
    </source>
</evidence>
<gene>
    <name evidence="10" type="primary">tyrS</name>
    <name evidence="13" type="ordered locus">Sterm_3822</name>
</gene>
<dbReference type="PROSITE" id="PS50889">
    <property type="entry name" value="S4"/>
    <property type="match status" value="1"/>
</dbReference>
<dbReference type="CDD" id="cd00165">
    <property type="entry name" value="S4"/>
    <property type="match status" value="1"/>
</dbReference>
<keyword evidence="2 10" id="KW-0963">Cytoplasm</keyword>
<evidence type="ECO:0000256" key="3">
    <source>
        <dbReference type="ARBA" id="ARBA00022598"/>
    </source>
</evidence>
<protein>
    <recommendedName>
        <fullName evidence="10">Tyrosine--tRNA ligase</fullName>
        <ecNumber evidence="10">6.1.1.1</ecNumber>
    </recommendedName>
    <alternativeName>
        <fullName evidence="10">Tyrosyl-tRNA synthetase</fullName>
        <shortName evidence="10">TyrRS</shortName>
    </alternativeName>
</protein>
<feature type="domain" description="RNA-binding S4" evidence="12">
    <location>
        <begin position="344"/>
        <end position="401"/>
    </location>
</feature>
<keyword evidence="4 10" id="KW-0547">Nucleotide-binding</keyword>
<evidence type="ECO:0000259" key="12">
    <source>
        <dbReference type="SMART" id="SM00363"/>
    </source>
</evidence>
<dbReference type="GO" id="GO:0005829">
    <property type="term" value="C:cytosol"/>
    <property type="evidence" value="ECO:0007669"/>
    <property type="project" value="TreeGrafter"/>
</dbReference>
<dbReference type="EC" id="6.1.1.1" evidence="10"/>
<dbReference type="InterPro" id="IPR002307">
    <property type="entry name" value="Tyr-tRNA-ligase"/>
</dbReference>
<evidence type="ECO:0000256" key="5">
    <source>
        <dbReference type="ARBA" id="ARBA00022840"/>
    </source>
</evidence>
<comment type="subunit">
    <text evidence="1 10">Homodimer.</text>
</comment>
<dbReference type="SUPFAM" id="SSF52374">
    <property type="entry name" value="Nucleotidylyl transferase"/>
    <property type="match status" value="1"/>
</dbReference>
<dbReference type="RefSeq" id="WP_012863236.1">
    <property type="nucleotide sequence ID" value="NC_013517.1"/>
</dbReference>
<dbReference type="InterPro" id="IPR036986">
    <property type="entry name" value="S4_RNA-bd_sf"/>
</dbReference>
<dbReference type="eggNOG" id="COG0162">
    <property type="taxonomic scope" value="Bacteria"/>
</dbReference>
<keyword evidence="14" id="KW-1185">Reference proteome</keyword>
<evidence type="ECO:0000256" key="7">
    <source>
        <dbReference type="ARBA" id="ARBA00022917"/>
    </source>
</evidence>
<comment type="catalytic activity">
    <reaction evidence="9 10">
        <text>tRNA(Tyr) + L-tyrosine + ATP = L-tyrosyl-tRNA(Tyr) + AMP + diphosphate + H(+)</text>
        <dbReference type="Rhea" id="RHEA:10220"/>
        <dbReference type="Rhea" id="RHEA-COMP:9706"/>
        <dbReference type="Rhea" id="RHEA-COMP:9707"/>
        <dbReference type="ChEBI" id="CHEBI:15378"/>
        <dbReference type="ChEBI" id="CHEBI:30616"/>
        <dbReference type="ChEBI" id="CHEBI:33019"/>
        <dbReference type="ChEBI" id="CHEBI:58315"/>
        <dbReference type="ChEBI" id="CHEBI:78442"/>
        <dbReference type="ChEBI" id="CHEBI:78536"/>
        <dbReference type="ChEBI" id="CHEBI:456215"/>
        <dbReference type="EC" id="6.1.1.1"/>
    </reaction>
</comment>
<dbReference type="NCBIfam" id="TIGR00234">
    <property type="entry name" value="tyrS"/>
    <property type="match status" value="1"/>
</dbReference>
<dbReference type="Pfam" id="PF00579">
    <property type="entry name" value="tRNA-synt_1b"/>
    <property type="match status" value="1"/>
</dbReference>
<feature type="short sequence motif" description="'KMSKS' region" evidence="10">
    <location>
        <begin position="233"/>
        <end position="237"/>
    </location>
</feature>